<accession>A0A9D1SU67</accession>
<dbReference type="SUPFAM" id="SSF50199">
    <property type="entry name" value="Staphylococcal nuclease"/>
    <property type="match status" value="1"/>
</dbReference>
<dbReference type="EMBL" id="DVNZ01000223">
    <property type="protein sequence ID" value="HIU94886.1"/>
    <property type="molecule type" value="Genomic_DNA"/>
</dbReference>
<evidence type="ECO:0000313" key="5">
    <source>
        <dbReference type="Proteomes" id="UP000824128"/>
    </source>
</evidence>
<evidence type="ECO:0000256" key="1">
    <source>
        <dbReference type="SAM" id="MobiDB-lite"/>
    </source>
</evidence>
<evidence type="ECO:0000259" key="3">
    <source>
        <dbReference type="PROSITE" id="PS50830"/>
    </source>
</evidence>
<dbReference type="Proteomes" id="UP000824128">
    <property type="component" value="Unassembled WGS sequence"/>
</dbReference>
<feature type="region of interest" description="Disordered" evidence="1">
    <location>
        <begin position="29"/>
        <end position="50"/>
    </location>
</feature>
<name>A0A9D1SU67_9FIRM</name>
<reference evidence="4" key="1">
    <citation type="submission" date="2020-10" db="EMBL/GenBank/DDBJ databases">
        <authorList>
            <person name="Gilroy R."/>
        </authorList>
    </citation>
    <scope>NUCLEOTIDE SEQUENCE</scope>
    <source>
        <strain evidence="4">ChiGjej2B2-16831</strain>
    </source>
</reference>
<organism evidence="4 5">
    <name type="scientific">Candidatus Aphodomorpha intestinavium</name>
    <dbReference type="NCBI Taxonomy" id="2840672"/>
    <lineage>
        <taxon>Bacteria</taxon>
        <taxon>Bacillati</taxon>
        <taxon>Bacillota</taxon>
        <taxon>Clostridia</taxon>
        <taxon>Eubacteriales</taxon>
        <taxon>Candidatus Aphodomorpha</taxon>
    </lineage>
</organism>
<feature type="signal peptide" evidence="2">
    <location>
        <begin position="1"/>
        <end position="25"/>
    </location>
</feature>
<keyword evidence="2" id="KW-0732">Signal</keyword>
<dbReference type="SMART" id="SM00318">
    <property type="entry name" value="SNc"/>
    <property type="match status" value="1"/>
</dbReference>
<evidence type="ECO:0000256" key="2">
    <source>
        <dbReference type="SAM" id="SignalP"/>
    </source>
</evidence>
<feature type="chain" id="PRO_5038658102" evidence="2">
    <location>
        <begin position="26"/>
        <end position="448"/>
    </location>
</feature>
<dbReference type="Gene3D" id="2.40.50.90">
    <property type="match status" value="1"/>
</dbReference>
<dbReference type="AlphaFoldDB" id="A0A9D1SU67"/>
<dbReference type="PROSITE" id="PS51257">
    <property type="entry name" value="PROKAR_LIPOPROTEIN"/>
    <property type="match status" value="1"/>
</dbReference>
<evidence type="ECO:0000313" key="4">
    <source>
        <dbReference type="EMBL" id="HIU94886.1"/>
    </source>
</evidence>
<protein>
    <submittedName>
        <fullName evidence="4">Thermonuclease family protein</fullName>
    </submittedName>
</protein>
<dbReference type="Pfam" id="PF00565">
    <property type="entry name" value="SNase"/>
    <property type="match status" value="1"/>
</dbReference>
<feature type="compositionally biased region" description="Low complexity" evidence="1">
    <location>
        <begin position="33"/>
        <end position="44"/>
    </location>
</feature>
<dbReference type="PROSITE" id="PS50830">
    <property type="entry name" value="TNASE_3"/>
    <property type="match status" value="1"/>
</dbReference>
<dbReference type="InterPro" id="IPR016071">
    <property type="entry name" value="Staphylococal_nuclease_OB-fold"/>
</dbReference>
<gene>
    <name evidence="4" type="ORF">IAD24_06965</name>
</gene>
<sequence>MKRQSAAIAWLLLACLLCGCSFGCAPQQPAGGPTSAPAQSEAPASPAPAEPVDYAAAVQPDDTGATAQLSVAVESFVDGDTAYFTFPTELAGEGPRKGRFLAVNTPEITGKVEEYGKAAAAFTREKLESAVSILLESDDGEWHLDSTGERYLVWVWYRTQQDGPYRNLNIELLQNGLGIASSSANNRYGDTCMAAIAQAKALGLNVYSGQPDPDFYYGDAVELTLKELRLNTAAYEGIKVAFEGVVTMNGFNSVYVEDYDEETGRYYGILVYYGYSLSGGGLDVLTVGNLARIVGTLQYYEAGDSYQISGVTYRQIRPDDPGNLQKLGEGYAPAYAPMTAEAFVNGVATVETAEGPAERSLAELALCTTVSMEGLLVEQAPPAGADGERTLLCTADGAEVPVRLEGAAAEALAGESPAGRLIDVRGVVERYDGDYQILVLTTEGITIH</sequence>
<reference evidence="4" key="2">
    <citation type="journal article" date="2021" name="PeerJ">
        <title>Extensive microbial diversity within the chicken gut microbiome revealed by metagenomics and culture.</title>
        <authorList>
            <person name="Gilroy R."/>
            <person name="Ravi A."/>
            <person name="Getino M."/>
            <person name="Pursley I."/>
            <person name="Horton D.L."/>
            <person name="Alikhan N.F."/>
            <person name="Baker D."/>
            <person name="Gharbi K."/>
            <person name="Hall N."/>
            <person name="Watson M."/>
            <person name="Adriaenssens E.M."/>
            <person name="Foster-Nyarko E."/>
            <person name="Jarju S."/>
            <person name="Secka A."/>
            <person name="Antonio M."/>
            <person name="Oren A."/>
            <person name="Chaudhuri R.R."/>
            <person name="La Ragione R."/>
            <person name="Hildebrand F."/>
            <person name="Pallen M.J."/>
        </authorList>
    </citation>
    <scope>NUCLEOTIDE SEQUENCE</scope>
    <source>
        <strain evidence="4">ChiGjej2B2-16831</strain>
    </source>
</reference>
<proteinExistence type="predicted"/>
<feature type="domain" description="TNase-like" evidence="3">
    <location>
        <begin position="67"/>
        <end position="209"/>
    </location>
</feature>
<comment type="caution">
    <text evidence="4">The sequence shown here is derived from an EMBL/GenBank/DDBJ whole genome shotgun (WGS) entry which is preliminary data.</text>
</comment>
<dbReference type="InterPro" id="IPR035437">
    <property type="entry name" value="SNase_OB-fold_sf"/>
</dbReference>